<dbReference type="PROSITE" id="PS50943">
    <property type="entry name" value="HTH_CROC1"/>
    <property type="match status" value="1"/>
</dbReference>
<dbReference type="InterPro" id="IPR052345">
    <property type="entry name" value="Rad_response_metalloprotease"/>
</dbReference>
<dbReference type="Gene3D" id="1.10.10.2910">
    <property type="match status" value="1"/>
</dbReference>
<evidence type="ECO:0000256" key="1">
    <source>
        <dbReference type="ARBA" id="ARBA00007227"/>
    </source>
</evidence>
<dbReference type="Proteomes" id="UP001501742">
    <property type="component" value="Unassembled WGS sequence"/>
</dbReference>
<dbReference type="InterPro" id="IPR010982">
    <property type="entry name" value="Lambda_DNA-bd_dom_sf"/>
</dbReference>
<name>A0ABN1ZDL6_9MICO</name>
<evidence type="ECO:0000259" key="2">
    <source>
        <dbReference type="PROSITE" id="PS50943"/>
    </source>
</evidence>
<reference evidence="3 4" key="1">
    <citation type="journal article" date="2019" name="Int. J. Syst. Evol. Microbiol.">
        <title>The Global Catalogue of Microorganisms (GCM) 10K type strain sequencing project: providing services to taxonomists for standard genome sequencing and annotation.</title>
        <authorList>
            <consortium name="The Broad Institute Genomics Platform"/>
            <consortium name="The Broad Institute Genome Sequencing Center for Infectious Disease"/>
            <person name="Wu L."/>
            <person name="Ma J."/>
        </authorList>
    </citation>
    <scope>NUCLEOTIDE SEQUENCE [LARGE SCALE GENOMIC DNA]</scope>
    <source>
        <strain evidence="3 4">JCM 12140</strain>
    </source>
</reference>
<sequence>MSEIADRIRSLIRSEQGLTQKSLALAVGMKPDALSRALSGERGLSIDELFAIAGHFRVSVHELATGQSDPHEVAVAARHGFDNDTKAYTNPAWDSSKPVLEDIALAYRQAADSARTSAPKDIGELPASALRTSLVTTNGPDFVRRFADAIERSFDIDVVRVGGLTNSYSMRVGERVVVVTSDTSNWFYQNWSLAHELGHIASGTMRPLDDDHRPVGRHEAGANKFAADLLLPREVVTSVDWRSADRDVLGRFLWSTGVSTKSLANRLASLAVPVSADVERALTETTQRVVSQSTIFSGVSSAELVAARSQDSAARRFPPHLIAAHRELVERGVLHAKTLAWMLGNDEIEIERESSATAFGVSDDELQAFLGLMGR</sequence>
<accession>A0ABN1ZDL6</accession>
<feature type="domain" description="HTH cro/C1-type" evidence="2">
    <location>
        <begin position="12"/>
        <end position="63"/>
    </location>
</feature>
<dbReference type="SMART" id="SM00530">
    <property type="entry name" value="HTH_XRE"/>
    <property type="match status" value="1"/>
</dbReference>
<dbReference type="Gene3D" id="1.10.260.40">
    <property type="entry name" value="lambda repressor-like DNA-binding domains"/>
    <property type="match status" value="1"/>
</dbReference>
<organism evidence="3 4">
    <name type="scientific">Curtobacterium herbarum</name>
    <dbReference type="NCBI Taxonomy" id="150122"/>
    <lineage>
        <taxon>Bacteria</taxon>
        <taxon>Bacillati</taxon>
        <taxon>Actinomycetota</taxon>
        <taxon>Actinomycetes</taxon>
        <taxon>Micrococcales</taxon>
        <taxon>Microbacteriaceae</taxon>
        <taxon>Curtobacterium</taxon>
    </lineage>
</organism>
<dbReference type="Pfam" id="PF01381">
    <property type="entry name" value="HTH_3"/>
    <property type="match status" value="1"/>
</dbReference>
<evidence type="ECO:0000313" key="4">
    <source>
        <dbReference type="Proteomes" id="UP001501742"/>
    </source>
</evidence>
<dbReference type="RefSeq" id="WP_204610212.1">
    <property type="nucleotide sequence ID" value="NZ_BAAAJX010000010.1"/>
</dbReference>
<dbReference type="InterPro" id="IPR001387">
    <property type="entry name" value="Cro/C1-type_HTH"/>
</dbReference>
<comment type="similarity">
    <text evidence="1">Belongs to the short-chain fatty acyl-CoA assimilation regulator (ScfR) family.</text>
</comment>
<proteinExistence type="inferred from homology"/>
<evidence type="ECO:0000313" key="3">
    <source>
        <dbReference type="EMBL" id="GAA1493718.1"/>
    </source>
</evidence>
<dbReference type="CDD" id="cd00093">
    <property type="entry name" value="HTH_XRE"/>
    <property type="match status" value="1"/>
</dbReference>
<dbReference type="PANTHER" id="PTHR43236:SF1">
    <property type="entry name" value="BLL7220 PROTEIN"/>
    <property type="match status" value="1"/>
</dbReference>
<dbReference type="InterPro" id="IPR010359">
    <property type="entry name" value="IrrE_HExxH"/>
</dbReference>
<comment type="caution">
    <text evidence="3">The sequence shown here is derived from an EMBL/GenBank/DDBJ whole genome shotgun (WGS) entry which is preliminary data.</text>
</comment>
<protein>
    <recommendedName>
        <fullName evidence="2">HTH cro/C1-type domain-containing protein</fullName>
    </recommendedName>
</protein>
<gene>
    <name evidence="3" type="ORF">GCM10009627_20640</name>
</gene>
<dbReference type="SUPFAM" id="SSF47413">
    <property type="entry name" value="lambda repressor-like DNA-binding domains"/>
    <property type="match status" value="1"/>
</dbReference>
<dbReference type="PANTHER" id="PTHR43236">
    <property type="entry name" value="ANTITOXIN HIGA1"/>
    <property type="match status" value="1"/>
</dbReference>
<dbReference type="Pfam" id="PF06114">
    <property type="entry name" value="Peptidase_M78"/>
    <property type="match status" value="1"/>
</dbReference>
<dbReference type="EMBL" id="BAAAJX010000010">
    <property type="protein sequence ID" value="GAA1493718.1"/>
    <property type="molecule type" value="Genomic_DNA"/>
</dbReference>
<keyword evidence="4" id="KW-1185">Reference proteome</keyword>